<protein>
    <submittedName>
        <fullName evidence="2">Uncharacterized protein</fullName>
    </submittedName>
</protein>
<reference evidence="2" key="1">
    <citation type="journal article" date="2014" name="Front. Microbiol.">
        <title>High frequency of phylogenetically diverse reductive dehalogenase-homologous genes in deep subseafloor sedimentary metagenomes.</title>
        <authorList>
            <person name="Kawai M."/>
            <person name="Futagami T."/>
            <person name="Toyoda A."/>
            <person name="Takaki Y."/>
            <person name="Nishi S."/>
            <person name="Hori S."/>
            <person name="Arai W."/>
            <person name="Tsubouchi T."/>
            <person name="Morono Y."/>
            <person name="Uchiyama I."/>
            <person name="Ito T."/>
            <person name="Fujiyama A."/>
            <person name="Inagaki F."/>
            <person name="Takami H."/>
        </authorList>
    </citation>
    <scope>NUCLEOTIDE SEQUENCE</scope>
    <source>
        <strain evidence="2">Expedition CK06-06</strain>
    </source>
</reference>
<sequence>MSVVKPEAISINGKKPVAITPARTPPKKPAIREMAPVEE</sequence>
<evidence type="ECO:0000256" key="1">
    <source>
        <dbReference type="SAM" id="MobiDB-lite"/>
    </source>
</evidence>
<organism evidence="2">
    <name type="scientific">marine sediment metagenome</name>
    <dbReference type="NCBI Taxonomy" id="412755"/>
    <lineage>
        <taxon>unclassified sequences</taxon>
        <taxon>metagenomes</taxon>
        <taxon>ecological metagenomes</taxon>
    </lineage>
</organism>
<evidence type="ECO:0000313" key="2">
    <source>
        <dbReference type="EMBL" id="GAI75470.1"/>
    </source>
</evidence>
<comment type="caution">
    <text evidence="2">The sequence shown here is derived from an EMBL/GenBank/DDBJ whole genome shotgun (WGS) entry which is preliminary data.</text>
</comment>
<dbReference type="EMBL" id="BARW01014420">
    <property type="protein sequence ID" value="GAI75470.1"/>
    <property type="molecule type" value="Genomic_DNA"/>
</dbReference>
<gene>
    <name evidence="2" type="ORF">S12H4_25561</name>
</gene>
<name>X1SJD7_9ZZZZ</name>
<proteinExistence type="predicted"/>
<dbReference type="AlphaFoldDB" id="X1SJD7"/>
<accession>X1SJD7</accession>
<feature type="region of interest" description="Disordered" evidence="1">
    <location>
        <begin position="17"/>
        <end position="39"/>
    </location>
</feature>